<proteinExistence type="predicted"/>
<accession>A0ABT6K5A4</accession>
<organism evidence="1 2">
    <name type="scientific">Umezakia ovalisporum FSS-43</name>
    <dbReference type="NCBI Taxonomy" id="2740520"/>
    <lineage>
        <taxon>Bacteria</taxon>
        <taxon>Bacillati</taxon>
        <taxon>Cyanobacteriota</taxon>
        <taxon>Cyanophyceae</taxon>
        <taxon>Nostocales</taxon>
        <taxon>Nodulariaceae</taxon>
        <taxon>Umezakia</taxon>
    </lineage>
</organism>
<name>A0ABT6K5A4_9CYAN</name>
<gene>
    <name evidence="1" type="ORF">NWP19_12075</name>
</gene>
<reference evidence="1 2" key="1">
    <citation type="journal article" date="2023" name="J. Phycol.">
        <title>Chrysosporum ovalisporum is synonymous with the true-branching cyanobacterium Umezakia natans (Nostocales/Aphanizomenonaceae).</title>
        <authorList>
            <person name="McGregor G.B."/>
            <person name="Sendall B.C."/>
            <person name="Niiyama Y."/>
            <person name="Tuji A."/>
            <person name="Willis A."/>
        </authorList>
    </citation>
    <scope>NUCLEOTIDE SEQUENCE [LARGE SCALE GENOMIC DNA]</scope>
    <source>
        <strain evidence="1 2">FSS-43</strain>
    </source>
</reference>
<evidence type="ECO:0000313" key="2">
    <source>
        <dbReference type="Proteomes" id="UP001159371"/>
    </source>
</evidence>
<dbReference type="GeneID" id="83684390"/>
<dbReference type="Proteomes" id="UP001159371">
    <property type="component" value="Unassembled WGS sequence"/>
</dbReference>
<keyword evidence="2" id="KW-1185">Reference proteome</keyword>
<dbReference type="EMBL" id="JANQDO010000079">
    <property type="protein sequence ID" value="MDH6057497.1"/>
    <property type="molecule type" value="Genomic_DNA"/>
</dbReference>
<comment type="caution">
    <text evidence="1">The sequence shown here is derived from an EMBL/GenBank/DDBJ whole genome shotgun (WGS) entry which is preliminary data.</text>
</comment>
<sequence length="140" mass="15322">MTVNPMETINMLGTSNIQVTISLTELGLDDEDLQAEVQNLLPQLREVDGVEDADLVSVETAPKNTKALGGFLLGLLNAEVNIANIKTLFTFLGDRLGNKPIKMLLKAPDGRELNIEAGSQKEFEFAYQRAQDFLNGTSKN</sequence>
<dbReference type="RefSeq" id="WP_280650650.1">
    <property type="nucleotide sequence ID" value="NZ_JANQDO010000079.1"/>
</dbReference>
<protein>
    <submittedName>
        <fullName evidence="1">Sugar ABC transporter permease</fullName>
    </submittedName>
</protein>
<evidence type="ECO:0000313" key="1">
    <source>
        <dbReference type="EMBL" id="MDH6057497.1"/>
    </source>
</evidence>